<comment type="caution">
    <text evidence="1">The sequence shown here is derived from an EMBL/GenBank/DDBJ whole genome shotgun (WGS) entry which is preliminary data.</text>
</comment>
<evidence type="ECO:0000313" key="2">
    <source>
        <dbReference type="Proteomes" id="UP001614394"/>
    </source>
</evidence>
<name>A0ABW8C3L6_9ACTN</name>
<keyword evidence="2" id="KW-1185">Reference proteome</keyword>
<dbReference type="Pfam" id="PF19457">
    <property type="entry name" value="DUF5994"/>
    <property type="match status" value="1"/>
</dbReference>
<sequence length="163" mass="18283">MTTISLLQAPHPDLTATPEVRMLLKPQCADRGVVDGAWWPRTRDLARELPSLVAVLDERWGRITRVAVNPRSWLEIPKKVPAGIHTVSVGWFDAEQDPDDLLLLSYTVGRWDLLIVPPECDPERASWLMCAAADVNNRQSVRELLAGPRSVRHTTHAAPWEAL</sequence>
<dbReference type="InterPro" id="IPR046036">
    <property type="entry name" value="DUF5994"/>
</dbReference>
<gene>
    <name evidence="1" type="ORF">ACIGXA_10865</name>
</gene>
<dbReference type="Proteomes" id="UP001614394">
    <property type="component" value="Unassembled WGS sequence"/>
</dbReference>
<organism evidence="1 2">
    <name type="scientific">Streptomyces fildesensis</name>
    <dbReference type="NCBI Taxonomy" id="375757"/>
    <lineage>
        <taxon>Bacteria</taxon>
        <taxon>Bacillati</taxon>
        <taxon>Actinomycetota</taxon>
        <taxon>Actinomycetes</taxon>
        <taxon>Kitasatosporales</taxon>
        <taxon>Streptomycetaceae</taxon>
        <taxon>Streptomyces</taxon>
    </lineage>
</organism>
<dbReference type="EMBL" id="JBITYG010000002">
    <property type="protein sequence ID" value="MFI9101015.1"/>
    <property type="molecule type" value="Genomic_DNA"/>
</dbReference>
<proteinExistence type="predicted"/>
<protein>
    <submittedName>
        <fullName evidence="1">DUF5994 family protein</fullName>
    </submittedName>
</protein>
<evidence type="ECO:0000313" key="1">
    <source>
        <dbReference type="EMBL" id="MFI9101015.1"/>
    </source>
</evidence>
<accession>A0ABW8C3L6</accession>
<reference evidence="1 2" key="1">
    <citation type="submission" date="2024-10" db="EMBL/GenBank/DDBJ databases">
        <title>The Natural Products Discovery Center: Release of the First 8490 Sequenced Strains for Exploring Actinobacteria Biosynthetic Diversity.</title>
        <authorList>
            <person name="Kalkreuter E."/>
            <person name="Kautsar S.A."/>
            <person name="Yang D."/>
            <person name="Bader C.D."/>
            <person name="Teijaro C.N."/>
            <person name="Fluegel L."/>
            <person name="Davis C.M."/>
            <person name="Simpson J.R."/>
            <person name="Lauterbach L."/>
            <person name="Steele A.D."/>
            <person name="Gui C."/>
            <person name="Meng S."/>
            <person name="Li G."/>
            <person name="Viehrig K."/>
            <person name="Ye F."/>
            <person name="Su P."/>
            <person name="Kiefer A.F."/>
            <person name="Nichols A."/>
            <person name="Cepeda A.J."/>
            <person name="Yan W."/>
            <person name="Fan B."/>
            <person name="Jiang Y."/>
            <person name="Adhikari A."/>
            <person name="Zheng C.-J."/>
            <person name="Schuster L."/>
            <person name="Cowan T.M."/>
            <person name="Smanski M.J."/>
            <person name="Chevrette M.G."/>
            <person name="De Carvalho L.P.S."/>
            <person name="Shen B."/>
        </authorList>
    </citation>
    <scope>NUCLEOTIDE SEQUENCE [LARGE SCALE GENOMIC DNA]</scope>
    <source>
        <strain evidence="1 2">NPDC053399</strain>
    </source>
</reference>
<dbReference type="RefSeq" id="WP_399646928.1">
    <property type="nucleotide sequence ID" value="NZ_JBITYG010000002.1"/>
</dbReference>